<feature type="domain" description="Thioredoxin" evidence="6">
    <location>
        <begin position="63"/>
        <end position="250"/>
    </location>
</feature>
<evidence type="ECO:0000256" key="3">
    <source>
        <dbReference type="ARBA" id="ARBA00023157"/>
    </source>
</evidence>
<name>A0A4Y6UK34_9PROT</name>
<feature type="signal peptide" evidence="5">
    <location>
        <begin position="1"/>
        <end position="22"/>
    </location>
</feature>
<organism evidence="7 8">
    <name type="scientific">Swingsia samuiensis</name>
    <dbReference type="NCBI Taxonomy" id="1293412"/>
    <lineage>
        <taxon>Bacteria</taxon>
        <taxon>Pseudomonadati</taxon>
        <taxon>Pseudomonadota</taxon>
        <taxon>Alphaproteobacteria</taxon>
        <taxon>Acetobacterales</taxon>
        <taxon>Acetobacteraceae</taxon>
        <taxon>Swingsia</taxon>
    </lineage>
</organism>
<dbReference type="PANTHER" id="PTHR13887:SF14">
    <property type="entry name" value="DISULFIDE BOND FORMATION PROTEIN D"/>
    <property type="match status" value="1"/>
</dbReference>
<keyword evidence="3" id="KW-1015">Disulfide bond</keyword>
<dbReference type="AlphaFoldDB" id="A0A4Y6UK34"/>
<keyword evidence="4" id="KW-0676">Redox-active center</keyword>
<accession>A0A4Y6UK34</accession>
<dbReference type="InterPro" id="IPR041205">
    <property type="entry name" value="ScsC_N"/>
</dbReference>
<keyword evidence="2" id="KW-0560">Oxidoreductase</keyword>
<evidence type="ECO:0000256" key="1">
    <source>
        <dbReference type="ARBA" id="ARBA00022729"/>
    </source>
</evidence>
<dbReference type="Pfam" id="PF01323">
    <property type="entry name" value="DSBA"/>
    <property type="match status" value="1"/>
</dbReference>
<reference evidence="7 8" key="1">
    <citation type="submission" date="2019-03" db="EMBL/GenBank/DDBJ databases">
        <title>The complete genome sequence of Swingsia samuiensis NBRC107927(T).</title>
        <authorList>
            <person name="Chua K.-O."/>
            <person name="Chan K.-G."/>
            <person name="See-Too W.-S."/>
        </authorList>
    </citation>
    <scope>NUCLEOTIDE SEQUENCE [LARGE SCALE GENOMIC DNA]</scope>
    <source>
        <strain evidence="7 8">AH83</strain>
    </source>
</reference>
<dbReference type="EMBL" id="CP038141">
    <property type="protein sequence ID" value="QDH17953.1"/>
    <property type="molecule type" value="Genomic_DNA"/>
</dbReference>
<dbReference type="OrthoDB" id="9780147at2"/>
<dbReference type="GO" id="GO:0016491">
    <property type="term" value="F:oxidoreductase activity"/>
    <property type="evidence" value="ECO:0007669"/>
    <property type="project" value="UniProtKB-KW"/>
</dbReference>
<keyword evidence="8" id="KW-1185">Reference proteome</keyword>
<dbReference type="CDD" id="cd03023">
    <property type="entry name" value="DsbA_Com1_like"/>
    <property type="match status" value="1"/>
</dbReference>
<keyword evidence="1 5" id="KW-0732">Signal</keyword>
<sequence>MFATVFAAGAFFSAAVGGSALAAGTGSTNTFSPAQRAEIVEILRQALKEDPTILTDAIESLKTKAEQQKQANALSAVNSHWSELASAPIYAVRGNPYGKVSVIEFYDPRCSYCRAMAPQIDQFLAKHPDIRFVEKIVPVLGSSSVLDTRAIIAASAQGKYDVMRRALMQDTTRPTEDRILEVAKANGLDADRLKADMSSPTTVTAITTNLNQGHDIGLDGTPTFLFGRAVVAPGALTLDQMEGFLAQAKKI</sequence>
<dbReference type="SUPFAM" id="SSF52833">
    <property type="entry name" value="Thioredoxin-like"/>
    <property type="match status" value="1"/>
</dbReference>
<dbReference type="PROSITE" id="PS51352">
    <property type="entry name" value="THIOREDOXIN_2"/>
    <property type="match status" value="1"/>
</dbReference>
<dbReference type="KEGG" id="ssam:E3D00_02500"/>
<dbReference type="Gene3D" id="3.40.30.10">
    <property type="entry name" value="Glutaredoxin"/>
    <property type="match status" value="1"/>
</dbReference>
<evidence type="ECO:0000313" key="7">
    <source>
        <dbReference type="EMBL" id="QDH17953.1"/>
    </source>
</evidence>
<gene>
    <name evidence="7" type="ORF">E3D00_02500</name>
</gene>
<proteinExistence type="predicted"/>
<dbReference type="PANTHER" id="PTHR13887">
    <property type="entry name" value="GLUTATHIONE S-TRANSFERASE KAPPA"/>
    <property type="match status" value="1"/>
</dbReference>
<dbReference type="Proteomes" id="UP000316313">
    <property type="component" value="Chromosome"/>
</dbReference>
<evidence type="ECO:0000256" key="5">
    <source>
        <dbReference type="SAM" id="SignalP"/>
    </source>
</evidence>
<evidence type="ECO:0000256" key="2">
    <source>
        <dbReference type="ARBA" id="ARBA00023002"/>
    </source>
</evidence>
<dbReference type="Pfam" id="PF18312">
    <property type="entry name" value="ScsC_N"/>
    <property type="match status" value="1"/>
</dbReference>
<dbReference type="InterPro" id="IPR001853">
    <property type="entry name" value="DSBA-like_thioredoxin_dom"/>
</dbReference>
<evidence type="ECO:0000256" key="4">
    <source>
        <dbReference type="ARBA" id="ARBA00023284"/>
    </source>
</evidence>
<protein>
    <submittedName>
        <fullName evidence="7">DsbA family protein</fullName>
    </submittedName>
</protein>
<feature type="chain" id="PRO_5021228347" evidence="5">
    <location>
        <begin position="23"/>
        <end position="251"/>
    </location>
</feature>
<dbReference type="InterPro" id="IPR013766">
    <property type="entry name" value="Thioredoxin_domain"/>
</dbReference>
<evidence type="ECO:0000259" key="6">
    <source>
        <dbReference type="PROSITE" id="PS51352"/>
    </source>
</evidence>
<evidence type="ECO:0000313" key="8">
    <source>
        <dbReference type="Proteomes" id="UP000316313"/>
    </source>
</evidence>
<dbReference type="InterPro" id="IPR036249">
    <property type="entry name" value="Thioredoxin-like_sf"/>
</dbReference>